<evidence type="ECO:0000313" key="2">
    <source>
        <dbReference type="EMBL" id="QHR84793.1"/>
    </source>
</evidence>
<feature type="chain" id="PRO_5025340881" evidence="1">
    <location>
        <begin position="21"/>
        <end position="83"/>
    </location>
</feature>
<dbReference type="Pfam" id="PF10690">
    <property type="entry name" value="Myticin-prepro"/>
    <property type="match status" value="1"/>
</dbReference>
<dbReference type="EMBL" id="MN883592">
    <property type="protein sequence ID" value="QHR84793.1"/>
    <property type="molecule type" value="mRNA"/>
</dbReference>
<dbReference type="InterPro" id="IPR019631">
    <property type="entry name" value="Myticin_preproprotein"/>
</dbReference>
<evidence type="ECO:0000256" key="1">
    <source>
        <dbReference type="SAM" id="SignalP"/>
    </source>
</evidence>
<proteinExistence type="evidence at transcript level"/>
<keyword evidence="1" id="KW-0732">Signal</keyword>
<sequence>MKTSVLLLAVLVAFFAVSDAQTACDRCKAYCTIKGCGYYLCVHRFPSYYCCCFKCAADSYFNIGRVSRPSVEEMREIPSIENN</sequence>
<feature type="signal peptide" evidence="1">
    <location>
        <begin position="1"/>
        <end position="20"/>
    </location>
</feature>
<name>A0A6B9XNI0_PERVI</name>
<accession>A0A6B9XNI0</accession>
<dbReference type="AlphaFoldDB" id="A0A6B9XNI0"/>
<reference evidence="2" key="1">
    <citation type="journal article" date="2020" name="Antibiotics">
        <title>Molecular Diversity of Mytilin-Like Defense Peptides in Mytilidae (Mollusca, Bivalvia).</title>
        <authorList>
            <person name="Greco S."/>
            <person name="Gerdol M."/>
            <person name="Edomi P."/>
            <person name="Pallavicini A."/>
        </authorList>
    </citation>
    <scope>NUCLEOTIDE SEQUENCE</scope>
    <source>
        <strain evidence="2">Pvir_6</strain>
    </source>
</reference>
<protein>
    <submittedName>
        <fullName evidence="2">Mytilin 6</fullName>
    </submittedName>
</protein>
<organism evidence="2">
    <name type="scientific">Perna viridis</name>
    <name type="common">Asian green mussel</name>
    <name type="synonym">Mytilus viridis</name>
    <dbReference type="NCBI Taxonomy" id="73031"/>
    <lineage>
        <taxon>Eukaryota</taxon>
        <taxon>Metazoa</taxon>
        <taxon>Spiralia</taxon>
        <taxon>Lophotrochozoa</taxon>
        <taxon>Mollusca</taxon>
        <taxon>Bivalvia</taxon>
        <taxon>Autobranchia</taxon>
        <taxon>Pteriomorphia</taxon>
        <taxon>Mytilida</taxon>
        <taxon>Mytiloidea</taxon>
        <taxon>Mytilidae</taxon>
        <taxon>Mytilinae</taxon>
        <taxon>Perna</taxon>
    </lineage>
</organism>